<gene>
    <name evidence="1" type="ORF">FSCG_00021</name>
</gene>
<organism evidence="1 2">
    <name type="scientific">Fusobacterium vincentii 4_1_13</name>
    <dbReference type="NCBI Taxonomy" id="469606"/>
    <lineage>
        <taxon>Bacteria</taxon>
        <taxon>Fusobacteriati</taxon>
        <taxon>Fusobacteriota</taxon>
        <taxon>Fusobacteriia</taxon>
        <taxon>Fusobacteriales</taxon>
        <taxon>Fusobacteriaceae</taxon>
        <taxon>Fusobacterium</taxon>
    </lineage>
</organism>
<dbReference type="HOGENOM" id="CLU_1132309_0_0_0"/>
<dbReference type="Proteomes" id="UP000004925">
    <property type="component" value="Unassembled WGS sequence"/>
</dbReference>
<dbReference type="AlphaFoldDB" id="A0A0M1VRR0"/>
<evidence type="ECO:0000313" key="2">
    <source>
        <dbReference type="Proteomes" id="UP000004925"/>
    </source>
</evidence>
<name>A0A0M1VRR0_FUSVC</name>
<dbReference type="RefSeq" id="WP_008701308.1">
    <property type="nucleotide sequence ID" value="NZ_KQ235735.1"/>
</dbReference>
<protein>
    <submittedName>
        <fullName evidence="1">Uncharacterized protein</fullName>
    </submittedName>
</protein>
<proteinExistence type="predicted"/>
<dbReference type="EMBL" id="ACDE02000013">
    <property type="protein sequence ID" value="EEO39308.1"/>
    <property type="molecule type" value="Genomic_DNA"/>
</dbReference>
<comment type="caution">
    <text evidence="1">The sequence shown here is derived from an EMBL/GenBank/DDBJ whole genome shotgun (WGS) entry which is preliminary data.</text>
</comment>
<evidence type="ECO:0000313" key="1">
    <source>
        <dbReference type="EMBL" id="EEO39308.1"/>
    </source>
</evidence>
<reference evidence="1 2" key="1">
    <citation type="submission" date="2011-10" db="EMBL/GenBank/DDBJ databases">
        <title>The Genome Sequence of Fusobacterium sp. 4_1_13.</title>
        <authorList>
            <consortium name="The Broad Institute Genome Sequencing Platform"/>
            <person name="Earl A."/>
            <person name="Ward D."/>
            <person name="Feldgarden M."/>
            <person name="Gevers D."/>
            <person name="Strauss J."/>
            <person name="Ambrose C."/>
            <person name="Allen-Vercoe E."/>
            <person name="Young S.K."/>
            <person name="Zeng Q."/>
            <person name="Gargeya S."/>
            <person name="Fitzgerald M."/>
            <person name="Haas B."/>
            <person name="Abouelleil A."/>
            <person name="Alvarado L."/>
            <person name="Arachchi H.M."/>
            <person name="Berlin A."/>
            <person name="Brown A."/>
            <person name="Chapman S.B."/>
            <person name="Chen Z."/>
            <person name="Dunbar C."/>
            <person name="Freedman E."/>
            <person name="Gearin G."/>
            <person name="Goldberg J."/>
            <person name="Griggs A."/>
            <person name="Gujja S."/>
            <person name="Heiman D."/>
            <person name="Howarth C."/>
            <person name="Larson L."/>
            <person name="Lui A."/>
            <person name="MacDonald P.J."/>
            <person name="Montmayeur A."/>
            <person name="Murphy C."/>
            <person name="Neiman D."/>
            <person name="Pearson M."/>
            <person name="Priest M."/>
            <person name="Roberts A."/>
            <person name="Saif S."/>
            <person name="Shea T."/>
            <person name="Shenoy N."/>
            <person name="Sisk P."/>
            <person name="Stolte C."/>
            <person name="Sykes S."/>
            <person name="Wortman J."/>
            <person name="Nusbaum C."/>
            <person name="Birren B."/>
        </authorList>
    </citation>
    <scope>NUCLEOTIDE SEQUENCE [LARGE SCALE GENOMIC DNA]</scope>
    <source>
        <strain evidence="1 2">4_1_13</strain>
    </source>
</reference>
<accession>A0A0M1VRR0</accession>
<sequence length="245" mass="27511">MNANAKKVYEIIKNQQGIINVGYTTISTVALAKGSGLTTDEIKAAKGELLKEGKLFYNSVEQNIGSVDLETGEIRQSLKQRLYIDKDIFQNDSKEMKKIDMEKLTTNFLKYAERINNIKNLSNEAIAIFSLIETSKKNLAFSSLTTKEMESITGLSNEQIKKAREELTNNKLVFEVGIPLKEPYKYIAKDEKGNDVEKEAKTKTVYITNTEVLSKVIKAVELANEKENVKENSWNKTKGSLGIAD</sequence>